<evidence type="ECO:0008006" key="4">
    <source>
        <dbReference type="Google" id="ProtNLM"/>
    </source>
</evidence>
<keyword evidence="1" id="KW-0812">Transmembrane</keyword>
<evidence type="ECO:0000256" key="1">
    <source>
        <dbReference type="SAM" id="Phobius"/>
    </source>
</evidence>
<evidence type="ECO:0000313" key="2">
    <source>
        <dbReference type="EMBL" id="MDR6239001.1"/>
    </source>
</evidence>
<comment type="caution">
    <text evidence="2">The sequence shown here is derived from an EMBL/GenBank/DDBJ whole genome shotgun (WGS) entry which is preliminary data.</text>
</comment>
<gene>
    <name evidence="2" type="ORF">HNQ88_002038</name>
</gene>
<feature type="transmembrane region" description="Helical" evidence="1">
    <location>
        <begin position="83"/>
        <end position="104"/>
    </location>
</feature>
<dbReference type="AlphaFoldDB" id="A0AAE3XJP6"/>
<dbReference type="Proteomes" id="UP001185092">
    <property type="component" value="Unassembled WGS sequence"/>
</dbReference>
<organism evidence="2 3">
    <name type="scientific">Aureibacter tunicatorum</name>
    <dbReference type="NCBI Taxonomy" id="866807"/>
    <lineage>
        <taxon>Bacteria</taxon>
        <taxon>Pseudomonadati</taxon>
        <taxon>Bacteroidota</taxon>
        <taxon>Cytophagia</taxon>
        <taxon>Cytophagales</taxon>
        <taxon>Persicobacteraceae</taxon>
        <taxon>Aureibacter</taxon>
    </lineage>
</organism>
<name>A0AAE3XJP6_9BACT</name>
<keyword evidence="3" id="KW-1185">Reference proteome</keyword>
<keyword evidence="1" id="KW-1133">Transmembrane helix</keyword>
<keyword evidence="1" id="KW-0472">Membrane</keyword>
<protein>
    <recommendedName>
        <fullName evidence="4">DUF1449 family protein</fullName>
    </recommendedName>
</protein>
<feature type="transmembrane region" description="Helical" evidence="1">
    <location>
        <begin position="110"/>
        <end position="128"/>
    </location>
</feature>
<feature type="transmembrane region" description="Helical" evidence="1">
    <location>
        <begin position="14"/>
        <end position="35"/>
    </location>
</feature>
<evidence type="ECO:0000313" key="3">
    <source>
        <dbReference type="Proteomes" id="UP001185092"/>
    </source>
</evidence>
<dbReference type="RefSeq" id="WP_309938509.1">
    <property type="nucleotide sequence ID" value="NZ_AP025305.1"/>
</dbReference>
<reference evidence="2" key="1">
    <citation type="submission" date="2023-07" db="EMBL/GenBank/DDBJ databases">
        <title>Genomic Encyclopedia of Type Strains, Phase IV (KMG-IV): sequencing the most valuable type-strain genomes for metagenomic binning, comparative biology and taxonomic classification.</title>
        <authorList>
            <person name="Goeker M."/>
        </authorList>
    </citation>
    <scope>NUCLEOTIDE SEQUENCE</scope>
    <source>
        <strain evidence="2">DSM 26174</strain>
    </source>
</reference>
<dbReference type="EMBL" id="JAVDQD010000002">
    <property type="protein sequence ID" value="MDR6239001.1"/>
    <property type="molecule type" value="Genomic_DNA"/>
</dbReference>
<proteinExistence type="predicted"/>
<accession>A0AAE3XJP6</accession>
<sequence length="217" mass="24282">MIELLQEAVKGANIIPTFLLVFVLMYGMIAFMGLIDFDTIDFDLDVDADADIDMDADVDADAEGGLSGVSGFLSYFNIGRMPIMIYLFFVVFPMWVMSILINHLLGIESFWLGLILLLPIIFVSLFFAKYACIPVAKLWEGLDGTIDTNFEGKTCTVLYDAKGDLLSQAEMEWAGDKVRLNVKALQGKHISEGDQAVIIEHVEDQDFYYVETLHLNV</sequence>